<comment type="subcellular location">
    <subcellularLocation>
        <location evidence="1">Nucleus</location>
    </subcellularLocation>
</comment>
<dbReference type="OrthoDB" id="106784at2759"/>
<feature type="compositionally biased region" description="Basic residues" evidence="9">
    <location>
        <begin position="785"/>
        <end position="794"/>
    </location>
</feature>
<keyword evidence="4" id="KW-0479">Metal-binding</keyword>
<feature type="compositionally biased region" description="Polar residues" evidence="9">
    <location>
        <begin position="637"/>
        <end position="647"/>
    </location>
</feature>
<dbReference type="PROSITE" id="PS51282">
    <property type="entry name" value="DWNN"/>
    <property type="match status" value="1"/>
</dbReference>
<dbReference type="SMART" id="SM00184">
    <property type="entry name" value="RING"/>
    <property type="match status" value="1"/>
</dbReference>
<evidence type="ECO:0000259" key="11">
    <source>
        <dbReference type="PROSITE" id="PS50158"/>
    </source>
</evidence>
<keyword evidence="3" id="KW-0808">Transferase</keyword>
<evidence type="ECO:0000256" key="3">
    <source>
        <dbReference type="ARBA" id="ARBA00022679"/>
    </source>
</evidence>
<keyword evidence="6" id="KW-0862">Zinc</keyword>
<dbReference type="SUPFAM" id="SSF57850">
    <property type="entry name" value="RING/U-box"/>
    <property type="match status" value="1"/>
</dbReference>
<dbReference type="InterPro" id="IPR017907">
    <property type="entry name" value="Znf_RING_CS"/>
</dbReference>
<evidence type="ECO:0000313" key="13">
    <source>
        <dbReference type="EMBL" id="KAF9617443.1"/>
    </source>
</evidence>
<dbReference type="GO" id="GO:0016567">
    <property type="term" value="P:protein ubiquitination"/>
    <property type="evidence" value="ECO:0007669"/>
    <property type="project" value="UniProtKB-UniPathway"/>
</dbReference>
<feature type="region of interest" description="Disordered" evidence="9">
    <location>
        <begin position="373"/>
        <end position="413"/>
    </location>
</feature>
<feature type="compositionally biased region" description="Low complexity" evidence="9">
    <location>
        <begin position="761"/>
        <end position="771"/>
    </location>
</feature>
<dbReference type="GO" id="GO:0005634">
    <property type="term" value="C:nucleus"/>
    <property type="evidence" value="ECO:0007669"/>
    <property type="project" value="UniProtKB-SubCell"/>
</dbReference>
<dbReference type="InterPro" id="IPR003613">
    <property type="entry name" value="Ubox_domain"/>
</dbReference>
<comment type="pathway">
    <text evidence="2">Protein modification; protein ubiquitination.</text>
</comment>
<feature type="compositionally biased region" description="Basic and acidic residues" evidence="9">
    <location>
        <begin position="795"/>
        <end position="820"/>
    </location>
</feature>
<feature type="compositionally biased region" description="Basic and acidic residues" evidence="9">
    <location>
        <begin position="739"/>
        <end position="752"/>
    </location>
</feature>
<dbReference type="PANTHER" id="PTHR15439:SF11">
    <property type="entry name" value="E3 UBIQUITIN LIGASE PQT3-LIKE ISOFORM X1"/>
    <property type="match status" value="1"/>
</dbReference>
<feature type="domain" description="RING-type" evidence="10">
    <location>
        <begin position="239"/>
        <end position="278"/>
    </location>
</feature>
<dbReference type="SMART" id="SM01180">
    <property type="entry name" value="DWNN"/>
    <property type="match status" value="1"/>
</dbReference>
<dbReference type="EMBL" id="JADFTS010000003">
    <property type="protein sequence ID" value="KAF9617443.1"/>
    <property type="molecule type" value="Genomic_DNA"/>
</dbReference>
<comment type="caution">
    <text evidence="13">The sequence shown here is derived from an EMBL/GenBank/DDBJ whole genome shotgun (WGS) entry which is preliminary data.</text>
</comment>
<evidence type="ECO:0000259" key="12">
    <source>
        <dbReference type="PROSITE" id="PS51282"/>
    </source>
</evidence>
<evidence type="ECO:0000256" key="2">
    <source>
        <dbReference type="ARBA" id="ARBA00004906"/>
    </source>
</evidence>
<dbReference type="Gene3D" id="3.10.20.90">
    <property type="entry name" value="Phosphatidylinositol 3-kinase Catalytic Subunit, Chain A, domain 1"/>
    <property type="match status" value="1"/>
</dbReference>
<evidence type="ECO:0000256" key="8">
    <source>
        <dbReference type="PROSITE-ProRule" id="PRU00047"/>
    </source>
</evidence>
<proteinExistence type="predicted"/>
<evidence type="ECO:0000313" key="14">
    <source>
        <dbReference type="Proteomes" id="UP000631114"/>
    </source>
</evidence>
<evidence type="ECO:0000256" key="9">
    <source>
        <dbReference type="SAM" id="MobiDB-lite"/>
    </source>
</evidence>
<feature type="compositionally biased region" description="Basic and acidic residues" evidence="9">
    <location>
        <begin position="594"/>
        <end position="619"/>
    </location>
</feature>
<evidence type="ECO:0000256" key="5">
    <source>
        <dbReference type="ARBA" id="ARBA00022771"/>
    </source>
</evidence>
<dbReference type="GO" id="GO:0006511">
    <property type="term" value="P:ubiquitin-dependent protein catabolic process"/>
    <property type="evidence" value="ECO:0007669"/>
    <property type="project" value="TreeGrafter"/>
</dbReference>
<accession>A0A835IKQ8</accession>
<dbReference type="PANTHER" id="PTHR15439">
    <property type="entry name" value="RETINOBLASTOMA-BINDING PROTEIN 6"/>
    <property type="match status" value="1"/>
</dbReference>
<keyword evidence="5 8" id="KW-0863">Zinc-finger</keyword>
<organism evidence="13 14">
    <name type="scientific">Coptis chinensis</name>
    <dbReference type="NCBI Taxonomy" id="261450"/>
    <lineage>
        <taxon>Eukaryota</taxon>
        <taxon>Viridiplantae</taxon>
        <taxon>Streptophyta</taxon>
        <taxon>Embryophyta</taxon>
        <taxon>Tracheophyta</taxon>
        <taxon>Spermatophyta</taxon>
        <taxon>Magnoliopsida</taxon>
        <taxon>Ranunculales</taxon>
        <taxon>Ranunculaceae</taxon>
        <taxon>Coptidoideae</taxon>
        <taxon>Coptis</taxon>
    </lineage>
</organism>
<dbReference type="PROSITE" id="PS50089">
    <property type="entry name" value="ZF_RING_2"/>
    <property type="match status" value="1"/>
</dbReference>
<dbReference type="Pfam" id="PF08783">
    <property type="entry name" value="DWNN"/>
    <property type="match status" value="1"/>
</dbReference>
<feature type="compositionally biased region" description="Basic and acidic residues" evidence="9">
    <location>
        <begin position="711"/>
        <end position="729"/>
    </location>
</feature>
<keyword evidence="14" id="KW-1185">Reference proteome</keyword>
<dbReference type="UniPathway" id="UPA00143"/>
<dbReference type="InterPro" id="IPR001841">
    <property type="entry name" value="Znf_RING"/>
</dbReference>
<dbReference type="InterPro" id="IPR013083">
    <property type="entry name" value="Znf_RING/FYVE/PHD"/>
</dbReference>
<feature type="region of interest" description="Disordered" evidence="9">
    <location>
        <begin position="594"/>
        <end position="829"/>
    </location>
</feature>
<feature type="compositionally biased region" description="Low complexity" evidence="9">
    <location>
        <begin position="379"/>
        <end position="389"/>
    </location>
</feature>
<gene>
    <name evidence="13" type="ORF">IFM89_036404</name>
</gene>
<dbReference type="InterPro" id="IPR001878">
    <property type="entry name" value="Znf_CCHC"/>
</dbReference>
<evidence type="ECO:0000256" key="7">
    <source>
        <dbReference type="ARBA" id="ARBA00023242"/>
    </source>
</evidence>
<feature type="compositionally biased region" description="Basic and acidic residues" evidence="9">
    <location>
        <begin position="772"/>
        <end position="784"/>
    </location>
</feature>
<dbReference type="GO" id="GO:0061630">
    <property type="term" value="F:ubiquitin protein ligase activity"/>
    <property type="evidence" value="ECO:0007669"/>
    <property type="project" value="InterPro"/>
</dbReference>
<dbReference type="Gene3D" id="4.10.60.10">
    <property type="entry name" value="Zinc finger, CCHC-type"/>
    <property type="match status" value="1"/>
</dbReference>
<evidence type="ECO:0000256" key="4">
    <source>
        <dbReference type="ARBA" id="ARBA00022723"/>
    </source>
</evidence>
<dbReference type="AlphaFoldDB" id="A0A835IKQ8"/>
<keyword evidence="7" id="KW-0539">Nucleus</keyword>
<dbReference type="GO" id="GO:0006397">
    <property type="term" value="P:mRNA processing"/>
    <property type="evidence" value="ECO:0007669"/>
    <property type="project" value="InterPro"/>
</dbReference>
<sequence>MSVRFKFRSSVTFDTIELNNQPSISVQDLRSKIVDQKNLKICHDFDLVISDSVTGQEYEDDDYLVPSGSSVIIKRVPAGREAPPVFIHLNAIFEIPEMATRLILVENVAIKQTDPIHTNQPSPPKNGNMENFDDFGVDFYPALGEALLDSDPYVDKITTGREDNTVPRYSETSIVRCQNLESSDLSEADEKGAIQCNIQVDTLRKDLKFKMEERKMLDKVVDLSSSAMQKFDLPSELRCSLCNAIFKDAVMIPCCQHSFCEKCIRSVLVEKARCPKCSSSKCKVEDLLPNVSLRQAIEHFLESQMLISGSDNIPPIYAPDGESGIQAKEVSCAVSVRQREPALPHSPSATGKGSNQVMTESAYQSVMKNKRPSFHLDASGKSVKSASSSDKIKQRNGERNVVAFPGNFRNAPQSLKSVTDFQGESHPVELPPRVMQEANSATRRKGSSANIPDGVGCFAAPSKHRKGDRTCYMCGSPDHLIRDCPAASGQYPVAQTGDAMYPGNMPGYGPSYWQGASFPNISPYGNMYNAPGMMPFTPAMVPVTPFQVPSYMPTMYGGLSVPCGFMRTGGLVSPMGTGAERPVSQAEFMELQESERRHKLFTEHQKREKPFGRDPDEVYRYSQLSHGSKPHLDRENSASFSGNSDTQRPQKKHPHYKHPDEDPYPVEQRSWSSTSGRERKTYHQDVSTSKKQELSGSSNQNARDRHKHRDRTSTKYSEIREQCDNDFVRRSHYQSQKEVGNDRKRVEIDVKSRSRRHHSQSESGLEQSSSGDQKRQRKEKESSHSSKHSKHKLKSRDDELSLERWEMRDGLDKKNIEDYHHHHKRKRRH</sequence>
<dbReference type="GO" id="GO:0003676">
    <property type="term" value="F:nucleic acid binding"/>
    <property type="evidence" value="ECO:0007669"/>
    <property type="project" value="InterPro"/>
</dbReference>
<dbReference type="GO" id="GO:0008270">
    <property type="term" value="F:zinc ion binding"/>
    <property type="evidence" value="ECO:0007669"/>
    <property type="project" value="UniProtKB-KW"/>
</dbReference>
<evidence type="ECO:0000256" key="1">
    <source>
        <dbReference type="ARBA" id="ARBA00004123"/>
    </source>
</evidence>
<dbReference type="PROSITE" id="PS00518">
    <property type="entry name" value="ZF_RING_1"/>
    <property type="match status" value="1"/>
</dbReference>
<dbReference type="Gene3D" id="3.30.40.10">
    <property type="entry name" value="Zinc/RING finger domain, C3HC4 (zinc finger)"/>
    <property type="match status" value="1"/>
</dbReference>
<evidence type="ECO:0000256" key="6">
    <source>
        <dbReference type="ARBA" id="ARBA00022833"/>
    </source>
</evidence>
<dbReference type="CDD" id="cd16620">
    <property type="entry name" value="vRING-HC-C4C4_RBBP6"/>
    <property type="match status" value="1"/>
</dbReference>
<dbReference type="Pfam" id="PF00098">
    <property type="entry name" value="zf-CCHC"/>
    <property type="match status" value="1"/>
</dbReference>
<feature type="compositionally biased region" description="Basic and acidic residues" evidence="9">
    <location>
        <begin position="676"/>
        <end position="693"/>
    </location>
</feature>
<feature type="domain" description="CCHC-type" evidence="11">
    <location>
        <begin position="471"/>
        <end position="485"/>
    </location>
</feature>
<dbReference type="InterPro" id="IPR036875">
    <property type="entry name" value="Znf_CCHC_sf"/>
</dbReference>
<name>A0A835IKQ8_9MAGN</name>
<feature type="domain" description="DWNN" evidence="12">
    <location>
        <begin position="3"/>
        <end position="77"/>
    </location>
</feature>
<dbReference type="Proteomes" id="UP000631114">
    <property type="component" value="Unassembled WGS sequence"/>
</dbReference>
<dbReference type="Pfam" id="PF13923">
    <property type="entry name" value="zf-C3HC4_2"/>
    <property type="match status" value="1"/>
</dbReference>
<reference evidence="13 14" key="1">
    <citation type="submission" date="2020-10" db="EMBL/GenBank/DDBJ databases">
        <title>The Coptis chinensis genome and diversification of protoberbering-type alkaloids.</title>
        <authorList>
            <person name="Wang B."/>
            <person name="Shu S."/>
            <person name="Song C."/>
            <person name="Liu Y."/>
        </authorList>
    </citation>
    <scope>NUCLEOTIDE SEQUENCE [LARGE SCALE GENOMIC DNA]</scope>
    <source>
        <strain evidence="13">HL-2020</strain>
        <tissue evidence="13">Leaf</tissue>
    </source>
</reference>
<dbReference type="SMART" id="SM00343">
    <property type="entry name" value="ZnF_C2HC"/>
    <property type="match status" value="1"/>
</dbReference>
<dbReference type="SMART" id="SM00504">
    <property type="entry name" value="Ubox"/>
    <property type="match status" value="1"/>
</dbReference>
<protein>
    <submittedName>
        <fullName evidence="13">Uncharacterized protein</fullName>
    </submittedName>
</protein>
<evidence type="ECO:0000259" key="10">
    <source>
        <dbReference type="PROSITE" id="PS50089"/>
    </source>
</evidence>
<dbReference type="InterPro" id="IPR014891">
    <property type="entry name" value="DWNN_domain"/>
</dbReference>
<dbReference type="PROSITE" id="PS50158">
    <property type="entry name" value="ZF_CCHC"/>
    <property type="match status" value="1"/>
</dbReference>
<dbReference type="SUPFAM" id="SSF57756">
    <property type="entry name" value="Retrovirus zinc finger-like domains"/>
    <property type="match status" value="1"/>
</dbReference>
<dbReference type="InterPro" id="IPR033489">
    <property type="entry name" value="RBBP6"/>
</dbReference>